<feature type="non-terminal residue" evidence="1">
    <location>
        <position position="1"/>
    </location>
</feature>
<dbReference type="PANTHER" id="PTHR10170">
    <property type="entry name" value="HUNTINGTON DISEASE PROTEIN"/>
    <property type="match status" value="1"/>
</dbReference>
<dbReference type="AlphaFoldDB" id="A0A2J8K6A6"/>
<name>A0A2J8K6A6_PANTR</name>
<proteinExistence type="predicted"/>
<comment type="caution">
    <text evidence="1">The sequence shown here is derived from an EMBL/GenBank/DDBJ whole genome shotgun (WGS) entry which is preliminary data.</text>
</comment>
<evidence type="ECO:0000313" key="1">
    <source>
        <dbReference type="EMBL" id="PNI30553.1"/>
    </source>
</evidence>
<dbReference type="PANTHER" id="PTHR10170:SF10">
    <property type="entry name" value="HUNTINGTIN"/>
    <property type="match status" value="1"/>
</dbReference>
<organism evidence="1 2">
    <name type="scientific">Pan troglodytes</name>
    <name type="common">Chimpanzee</name>
    <dbReference type="NCBI Taxonomy" id="9598"/>
    <lineage>
        <taxon>Eukaryota</taxon>
        <taxon>Metazoa</taxon>
        <taxon>Chordata</taxon>
        <taxon>Craniata</taxon>
        <taxon>Vertebrata</taxon>
        <taxon>Euteleostomi</taxon>
        <taxon>Mammalia</taxon>
        <taxon>Eutheria</taxon>
        <taxon>Euarchontoglires</taxon>
        <taxon>Primates</taxon>
        <taxon>Haplorrhini</taxon>
        <taxon>Catarrhini</taxon>
        <taxon>Hominidae</taxon>
        <taxon>Pan</taxon>
    </lineage>
</organism>
<dbReference type="InterPro" id="IPR024613">
    <property type="entry name" value="Huntingtin_N_HEAT_rpt-2"/>
</dbReference>
<evidence type="ECO:0000313" key="2">
    <source>
        <dbReference type="Proteomes" id="UP000236370"/>
    </source>
</evidence>
<protein>
    <submittedName>
        <fullName evidence="1">HTT isoform 11</fullName>
    </submittedName>
</protein>
<reference evidence="1 2" key="1">
    <citation type="submission" date="2017-12" db="EMBL/GenBank/DDBJ databases">
        <title>High-resolution comparative analysis of great ape genomes.</title>
        <authorList>
            <person name="Pollen A."/>
            <person name="Hastie A."/>
            <person name="Hormozdiari F."/>
            <person name="Dougherty M."/>
            <person name="Liu R."/>
            <person name="Chaisson M."/>
            <person name="Hoppe E."/>
            <person name="Hill C."/>
            <person name="Pang A."/>
            <person name="Hillier L."/>
            <person name="Baker C."/>
            <person name="Armstrong J."/>
            <person name="Shendure J."/>
            <person name="Paten B."/>
            <person name="Wilson R."/>
            <person name="Chao H."/>
            <person name="Schneider V."/>
            <person name="Ventura M."/>
            <person name="Kronenberg Z."/>
            <person name="Murali S."/>
            <person name="Gordon D."/>
            <person name="Cantsilieris S."/>
            <person name="Munson K."/>
            <person name="Nelson B."/>
            <person name="Raja A."/>
            <person name="Underwood J."/>
            <person name="Diekhans M."/>
            <person name="Fiddes I."/>
            <person name="Haussler D."/>
            <person name="Eichler E."/>
        </authorList>
    </citation>
    <scope>NUCLEOTIDE SEQUENCE [LARGE SCALE GENOMIC DNA]</scope>
    <source>
        <strain evidence="1">Yerkes chimp pedigree #C0471</strain>
    </source>
</reference>
<accession>A0A2J8K6A6</accession>
<dbReference type="Proteomes" id="UP000236370">
    <property type="component" value="Unassembled WGS sequence"/>
</dbReference>
<gene>
    <name evidence="1" type="ORF">CK820_G0041033</name>
</gene>
<sequence length="111" mass="12210">ELATLQDIGKCVEEILGYLKSCFSREPMMATVCVQQLLKTLFGTNLASQFDGLSSNPSKSQGRAQRLGSSSVRPGLYHYCFMAPYTHFTQALADASLRNMVQAEQEHDTSG</sequence>
<dbReference type="Pfam" id="PF12372">
    <property type="entry name" value="Htt_N-HEAT"/>
    <property type="match status" value="1"/>
</dbReference>
<dbReference type="EMBL" id="NBAG03000389">
    <property type="protein sequence ID" value="PNI30553.1"/>
    <property type="molecule type" value="Genomic_DNA"/>
</dbReference>
<dbReference type="InterPro" id="IPR028426">
    <property type="entry name" value="Huntingtin_fam"/>
</dbReference>